<comment type="caution">
    <text evidence="2">The sequence shown here is derived from an EMBL/GenBank/DDBJ whole genome shotgun (WGS) entry which is preliminary data.</text>
</comment>
<name>A0A0E2LSB5_PORGN</name>
<keyword evidence="1" id="KW-0472">Membrane</keyword>
<organism evidence="2 3">
    <name type="scientific">Porphyromonas gingivalis F0570</name>
    <dbReference type="NCBI Taxonomy" id="1227271"/>
    <lineage>
        <taxon>Bacteria</taxon>
        <taxon>Pseudomonadati</taxon>
        <taxon>Bacteroidota</taxon>
        <taxon>Bacteroidia</taxon>
        <taxon>Bacteroidales</taxon>
        <taxon>Porphyromonadaceae</taxon>
        <taxon>Porphyromonas</taxon>
    </lineage>
</organism>
<sequence>MTATPLPLLHPDLLFFFELPYIMYIYYFCIMSVSSRRGGGLTASICRQWNDNSTPYQR</sequence>
<reference evidence="2 3" key="1">
    <citation type="submission" date="2013-06" db="EMBL/GenBank/DDBJ databases">
        <authorList>
            <person name="Weinstock G."/>
            <person name="Sodergren E."/>
            <person name="Lobos E.A."/>
            <person name="Fulton L."/>
            <person name="Fulton R."/>
            <person name="Courtney L."/>
            <person name="Fronick C."/>
            <person name="O'Laughlin M."/>
            <person name="Godfrey J."/>
            <person name="Wilson R.M."/>
            <person name="Miner T."/>
            <person name="Farmer C."/>
            <person name="Delehaunty K."/>
            <person name="Cordes M."/>
            <person name="Minx P."/>
            <person name="Tomlinson C."/>
            <person name="Chen J."/>
            <person name="Wollam A."/>
            <person name="Pepin K.H."/>
            <person name="Bhonagiri V."/>
            <person name="Zhang X."/>
            <person name="Warren W."/>
            <person name="Mitreva M."/>
            <person name="Mardis E.R."/>
            <person name="Wilson R.K."/>
        </authorList>
    </citation>
    <scope>NUCLEOTIDE SEQUENCE [LARGE SCALE GENOMIC DNA]</scope>
    <source>
        <strain evidence="2 3">F0570</strain>
    </source>
</reference>
<accession>A0A0E2LSB5</accession>
<dbReference type="Proteomes" id="UP000016630">
    <property type="component" value="Unassembled WGS sequence"/>
</dbReference>
<evidence type="ECO:0000313" key="2">
    <source>
        <dbReference type="EMBL" id="ERJ68298.1"/>
    </source>
</evidence>
<evidence type="ECO:0000256" key="1">
    <source>
        <dbReference type="SAM" id="Phobius"/>
    </source>
</evidence>
<keyword evidence="1" id="KW-1133">Transmembrane helix</keyword>
<dbReference type="PATRIC" id="fig|1227271.3.peg.430"/>
<protein>
    <submittedName>
        <fullName evidence="2">Uncharacterized protein</fullName>
    </submittedName>
</protein>
<proteinExistence type="predicted"/>
<keyword evidence="1" id="KW-0812">Transmembrane</keyword>
<evidence type="ECO:0000313" key="3">
    <source>
        <dbReference type="Proteomes" id="UP000016630"/>
    </source>
</evidence>
<dbReference type="HOGENOM" id="CLU_2975406_0_0_10"/>
<feature type="transmembrane region" description="Helical" evidence="1">
    <location>
        <begin position="13"/>
        <end position="33"/>
    </location>
</feature>
<dbReference type="EMBL" id="AWUW01000027">
    <property type="protein sequence ID" value="ERJ68298.1"/>
    <property type="molecule type" value="Genomic_DNA"/>
</dbReference>
<dbReference type="AlphaFoldDB" id="A0A0E2LSB5"/>
<gene>
    <name evidence="2" type="ORF">HMPREF1555_00472</name>
</gene>